<keyword evidence="8" id="KW-1185">Reference proteome</keyword>
<evidence type="ECO:0000256" key="3">
    <source>
        <dbReference type="ARBA" id="ARBA00022801"/>
    </source>
</evidence>
<dbReference type="InterPro" id="IPR038765">
    <property type="entry name" value="Papain-like_cys_pep_sf"/>
</dbReference>
<dbReference type="Pfam" id="PF12913">
    <property type="entry name" value="SH3_6"/>
    <property type="match status" value="1"/>
</dbReference>
<feature type="chain" id="PRO_5040892368" evidence="5">
    <location>
        <begin position="21"/>
        <end position="462"/>
    </location>
</feature>
<dbReference type="Gene3D" id="3.90.1720.10">
    <property type="entry name" value="endopeptidase domain like (from Nostoc punctiforme)"/>
    <property type="match status" value="1"/>
</dbReference>
<dbReference type="Pfam" id="PF00877">
    <property type="entry name" value="NLPC_P60"/>
    <property type="match status" value="1"/>
</dbReference>
<reference evidence="7" key="1">
    <citation type="submission" date="2023-02" db="EMBL/GenBank/DDBJ databases">
        <title>Tahibacter soli sp. nov. isolated from soil.</title>
        <authorList>
            <person name="Baek J.H."/>
            <person name="Lee J.K."/>
            <person name="Choi D.G."/>
            <person name="Jeon C.O."/>
        </authorList>
    </citation>
    <scope>NUCLEOTIDE SEQUENCE</scope>
    <source>
        <strain evidence="7">BL</strain>
    </source>
</reference>
<keyword evidence="5" id="KW-0732">Signal</keyword>
<dbReference type="PROSITE" id="PS51935">
    <property type="entry name" value="NLPC_P60"/>
    <property type="match status" value="1"/>
</dbReference>
<keyword evidence="3" id="KW-0378">Hydrolase</keyword>
<protein>
    <submittedName>
        <fullName evidence="7">SH3 domain-containing protein</fullName>
    </submittedName>
</protein>
<sequence length="462" mass="50791">MRFIVITLGAVLLGACTAPAARKATAPPHAIVGVEEPQLNADYWIDRQSHPSRVILDAAAIAAQNRRLVETDASVHDLAALPATLPRATIAGWVEDLSSRPDKPLYDERGEPVPAATLDALVADANVAAIPDATPVRYGLVVRRADLRAFPTRLRVFTSRGDTDIDRFQESALFPGTPVALVHASRDGRWWFVASPLYAAWIEKDHVAEGERAQVLGYADKEPHLVVVGTAARTVHTPERPDVSELQLDMGVRVPVLAQWPADRPVNGQHPYTSHVIELPARDANGRLEFVPALLPKTNETSSDYLPLTAAHLLQQGFKFLGERYGWGHSYNARDCSGFVSEIYRSFGVTLPRNTRDMAVSPALNRLAFTERDDAATRLAALRALEAGDLIFIPGHVMMVIGHVDGEPYVIHDTTGISYRNDKGEMTRVHLNAVSVSPLTPLLLNENTSYIDRIYSIQRIRK</sequence>
<dbReference type="InterPro" id="IPR000064">
    <property type="entry name" value="NLP_P60_dom"/>
</dbReference>
<comment type="similarity">
    <text evidence="1">Belongs to the peptidase C40 family.</text>
</comment>
<evidence type="ECO:0000256" key="1">
    <source>
        <dbReference type="ARBA" id="ARBA00007074"/>
    </source>
</evidence>
<feature type="signal peptide" evidence="5">
    <location>
        <begin position="1"/>
        <end position="20"/>
    </location>
</feature>
<dbReference type="SUPFAM" id="SSF54001">
    <property type="entry name" value="Cysteine proteinases"/>
    <property type="match status" value="1"/>
</dbReference>
<evidence type="ECO:0000259" key="6">
    <source>
        <dbReference type="PROSITE" id="PS51935"/>
    </source>
</evidence>
<evidence type="ECO:0000313" key="7">
    <source>
        <dbReference type="EMBL" id="MDC8014503.1"/>
    </source>
</evidence>
<gene>
    <name evidence="7" type="ORF">OD750_018315</name>
</gene>
<proteinExistence type="inferred from homology"/>
<dbReference type="AlphaFoldDB" id="A0A9X4BJC8"/>
<dbReference type="PROSITE" id="PS51257">
    <property type="entry name" value="PROKAR_LIPOPROTEIN"/>
    <property type="match status" value="1"/>
</dbReference>
<feature type="domain" description="NlpC/P60" evidence="6">
    <location>
        <begin position="307"/>
        <end position="461"/>
    </location>
</feature>
<evidence type="ECO:0000313" key="8">
    <source>
        <dbReference type="Proteomes" id="UP001139971"/>
    </source>
</evidence>
<comment type="caution">
    <text evidence="7">The sequence shown here is derived from an EMBL/GenBank/DDBJ whole genome shotgun (WGS) entry which is preliminary data.</text>
</comment>
<evidence type="ECO:0000256" key="2">
    <source>
        <dbReference type="ARBA" id="ARBA00022670"/>
    </source>
</evidence>
<dbReference type="InterPro" id="IPR027017">
    <property type="entry name" value="P60_peptidase_YkfC"/>
</dbReference>
<dbReference type="RefSeq" id="WP_263544065.1">
    <property type="nucleotide sequence ID" value="NZ_JAOVZO020000018.1"/>
</dbReference>
<keyword evidence="2" id="KW-0645">Protease</keyword>
<evidence type="ECO:0000256" key="4">
    <source>
        <dbReference type="ARBA" id="ARBA00022807"/>
    </source>
</evidence>
<dbReference type="EMBL" id="JAOVZO020000018">
    <property type="protein sequence ID" value="MDC8014503.1"/>
    <property type="molecule type" value="Genomic_DNA"/>
</dbReference>
<accession>A0A9X4BJC8</accession>
<dbReference type="InterPro" id="IPR039439">
    <property type="entry name" value="SH3b1_dom"/>
</dbReference>
<organism evidence="7 8">
    <name type="scientific">Tahibacter soli</name>
    <dbReference type="NCBI Taxonomy" id="2983605"/>
    <lineage>
        <taxon>Bacteria</taxon>
        <taxon>Pseudomonadati</taxon>
        <taxon>Pseudomonadota</taxon>
        <taxon>Gammaproteobacteria</taxon>
        <taxon>Lysobacterales</taxon>
        <taxon>Rhodanobacteraceae</taxon>
        <taxon>Tahibacter</taxon>
    </lineage>
</organism>
<evidence type="ECO:0000256" key="5">
    <source>
        <dbReference type="SAM" id="SignalP"/>
    </source>
</evidence>
<dbReference type="GO" id="GO:0008234">
    <property type="term" value="F:cysteine-type peptidase activity"/>
    <property type="evidence" value="ECO:0007669"/>
    <property type="project" value="UniProtKB-KW"/>
</dbReference>
<name>A0A9X4BJC8_9GAMM</name>
<dbReference type="Proteomes" id="UP001139971">
    <property type="component" value="Unassembled WGS sequence"/>
</dbReference>
<dbReference type="GO" id="GO:0006508">
    <property type="term" value="P:proteolysis"/>
    <property type="evidence" value="ECO:0007669"/>
    <property type="project" value="UniProtKB-KW"/>
</dbReference>
<keyword evidence="4" id="KW-0788">Thiol protease</keyword>
<dbReference type="PIRSF" id="PIRSF019015">
    <property type="entry name" value="P60_peptidase_YkfC"/>
    <property type="match status" value="1"/>
</dbReference>